<name>A0A016UKW0_9BILA</name>
<reference evidence="3" key="1">
    <citation type="journal article" date="2015" name="Nat. Genet.">
        <title>The genome and transcriptome of the zoonotic hookworm Ancylostoma ceylanicum identify infection-specific gene families.</title>
        <authorList>
            <person name="Schwarz E.M."/>
            <person name="Hu Y."/>
            <person name="Antoshechkin I."/>
            <person name="Miller M.M."/>
            <person name="Sternberg P.W."/>
            <person name="Aroian R.V."/>
        </authorList>
    </citation>
    <scope>NUCLEOTIDE SEQUENCE</scope>
    <source>
        <strain evidence="3">HY135</strain>
    </source>
</reference>
<dbReference type="AlphaFoldDB" id="A0A016UKW0"/>
<sequence length="132" mass="15102">MSGGKRNSRRHIASLERPRKAPTLGRLSKDGQMWALSVAVKDWPNGAGNYFSTTHRNFTKTRVWYDMNTIFVFSISNNPCMRNLREFCQISFLPWPSKKRKNLLVAESGRPKVVGRGHSGIRPRRNSRGSNI</sequence>
<evidence type="ECO:0000313" key="2">
    <source>
        <dbReference type="EMBL" id="EYC15860.1"/>
    </source>
</evidence>
<protein>
    <submittedName>
        <fullName evidence="2">Uncharacterized protein</fullName>
    </submittedName>
</protein>
<dbReference type="EMBL" id="JARK01001371">
    <property type="protein sequence ID" value="EYC15860.1"/>
    <property type="molecule type" value="Genomic_DNA"/>
</dbReference>
<evidence type="ECO:0000256" key="1">
    <source>
        <dbReference type="SAM" id="MobiDB-lite"/>
    </source>
</evidence>
<accession>A0A016UKW0</accession>
<evidence type="ECO:0000313" key="3">
    <source>
        <dbReference type="Proteomes" id="UP000024635"/>
    </source>
</evidence>
<dbReference type="Proteomes" id="UP000024635">
    <property type="component" value="Unassembled WGS sequence"/>
</dbReference>
<proteinExistence type="predicted"/>
<feature type="region of interest" description="Disordered" evidence="1">
    <location>
        <begin position="1"/>
        <end position="22"/>
    </location>
</feature>
<comment type="caution">
    <text evidence="2">The sequence shown here is derived from an EMBL/GenBank/DDBJ whole genome shotgun (WGS) entry which is preliminary data.</text>
</comment>
<organism evidence="2 3">
    <name type="scientific">Ancylostoma ceylanicum</name>
    <dbReference type="NCBI Taxonomy" id="53326"/>
    <lineage>
        <taxon>Eukaryota</taxon>
        <taxon>Metazoa</taxon>
        <taxon>Ecdysozoa</taxon>
        <taxon>Nematoda</taxon>
        <taxon>Chromadorea</taxon>
        <taxon>Rhabditida</taxon>
        <taxon>Rhabditina</taxon>
        <taxon>Rhabditomorpha</taxon>
        <taxon>Strongyloidea</taxon>
        <taxon>Ancylostomatidae</taxon>
        <taxon>Ancylostomatinae</taxon>
        <taxon>Ancylostoma</taxon>
    </lineage>
</organism>
<keyword evidence="3" id="KW-1185">Reference proteome</keyword>
<feature type="compositionally biased region" description="Basic residues" evidence="1">
    <location>
        <begin position="1"/>
        <end position="12"/>
    </location>
</feature>
<gene>
    <name evidence="2" type="primary">Acey_s0035.g3006</name>
    <name evidence="2" type="ORF">Y032_0035g3006</name>
</gene>